<dbReference type="EMBL" id="JASWJB010000033">
    <property type="protein sequence ID" value="KAK2608755.1"/>
    <property type="molecule type" value="Genomic_DNA"/>
</dbReference>
<keyword evidence="5" id="KW-1185">Reference proteome</keyword>
<name>A0AAJ0CXH9_9HYPO</name>
<evidence type="ECO:0000259" key="3">
    <source>
        <dbReference type="Pfam" id="PF06863"/>
    </source>
</evidence>
<dbReference type="Pfam" id="PF06742">
    <property type="entry name" value="DUF1214"/>
    <property type="match status" value="1"/>
</dbReference>
<dbReference type="Gene3D" id="2.60.120.600">
    <property type="entry name" value="Domain of unknown function DUF1214, C-terminal domain"/>
    <property type="match status" value="1"/>
</dbReference>
<dbReference type="InterPro" id="IPR037050">
    <property type="entry name" value="DUF1254_sf"/>
</dbReference>
<feature type="chain" id="PRO_5042567390" evidence="1">
    <location>
        <begin position="20"/>
        <end position="427"/>
    </location>
</feature>
<dbReference type="InterPro" id="IPR010621">
    <property type="entry name" value="DUF1214"/>
</dbReference>
<dbReference type="Pfam" id="PF06863">
    <property type="entry name" value="DUF1254"/>
    <property type="match status" value="1"/>
</dbReference>
<keyword evidence="1" id="KW-0732">Signal</keyword>
<dbReference type="PANTHER" id="PTHR36509:SF2">
    <property type="entry name" value="BLL3101 PROTEIN"/>
    <property type="match status" value="1"/>
</dbReference>
<evidence type="ECO:0000259" key="2">
    <source>
        <dbReference type="Pfam" id="PF06742"/>
    </source>
</evidence>
<dbReference type="AlphaFoldDB" id="A0AAJ0CXH9"/>
<feature type="signal peptide" evidence="1">
    <location>
        <begin position="1"/>
        <end position="19"/>
    </location>
</feature>
<dbReference type="Proteomes" id="UP001251528">
    <property type="component" value="Unassembled WGS sequence"/>
</dbReference>
<feature type="domain" description="DUF1214" evidence="2">
    <location>
        <begin position="344"/>
        <end position="424"/>
    </location>
</feature>
<dbReference type="Gene3D" id="2.60.40.1610">
    <property type="entry name" value="Domain of unknown function DUF1254"/>
    <property type="match status" value="1"/>
</dbReference>
<gene>
    <name evidence="4" type="ORF">QQS21_002744</name>
</gene>
<protein>
    <submittedName>
        <fullName evidence="4">Uncharacterized protein</fullName>
    </submittedName>
</protein>
<dbReference type="InterPro" id="IPR037049">
    <property type="entry name" value="DUF1214_C_sf"/>
</dbReference>
<sequence length="427" mass="47134">MKVLGTGTLLSGSLAVALAFRETCLLQNCAQNALAFAYEYGYPLYAYGVFLEPYNNSAQTNKLYHQRQLASPGAIAVVRPNVDTVYSTWFVDVSSSDVNFTCPEFDDRYWAQSFLDLYGNNVANIGSIGKDKPGTYLVRYDAENPGVQYKNVRGGYRAYINLPTPYGISVTRILVKNKAGDIDNVHRYQNKTSVSERLRSDGSNIPSFNLSIFTDPYYRPGPNVSVELSILRLTAAFSRYNQPVVPQDRTWVTNLLGNAGISQGSFTQPNNTNLTAASAAANASVTALLTTPGFVQSLGNNWTLNQPIGNYGSFYQSRYFIAAHGYLALTKDQTIYPSSPNLKLGAEEAYVLRFSRRPRVSAGGFWSLTVYNEEQLLISNPLHRYALGDRSNLTFPNGKPISDGPDGPFDMLIQASDVKPPSNWTNK</sequence>
<evidence type="ECO:0000313" key="5">
    <source>
        <dbReference type="Proteomes" id="UP001251528"/>
    </source>
</evidence>
<dbReference type="PANTHER" id="PTHR36509">
    <property type="entry name" value="BLL3101 PROTEIN"/>
    <property type="match status" value="1"/>
</dbReference>
<comment type="caution">
    <text evidence="4">The sequence shown here is derived from an EMBL/GenBank/DDBJ whole genome shotgun (WGS) entry which is preliminary data.</text>
</comment>
<proteinExistence type="predicted"/>
<accession>A0AAJ0CXH9</accession>
<evidence type="ECO:0000313" key="4">
    <source>
        <dbReference type="EMBL" id="KAK2608755.1"/>
    </source>
</evidence>
<reference evidence="4" key="1">
    <citation type="submission" date="2023-06" db="EMBL/GenBank/DDBJ databases">
        <title>Conoideocrella luteorostrata (Hypocreales: Clavicipitaceae), a potential biocontrol fungus for elongate hemlock scale in United States Christmas tree production areas.</title>
        <authorList>
            <person name="Barrett H."/>
            <person name="Lovett B."/>
            <person name="Macias A.M."/>
            <person name="Stajich J.E."/>
            <person name="Kasson M.T."/>
        </authorList>
    </citation>
    <scope>NUCLEOTIDE SEQUENCE</scope>
    <source>
        <strain evidence="4">ARSEF 14590</strain>
    </source>
</reference>
<dbReference type="SUPFAM" id="SSF160935">
    <property type="entry name" value="VPA0735-like"/>
    <property type="match status" value="1"/>
</dbReference>
<evidence type="ECO:0000256" key="1">
    <source>
        <dbReference type="SAM" id="SignalP"/>
    </source>
</evidence>
<organism evidence="4 5">
    <name type="scientific">Conoideocrella luteorostrata</name>
    <dbReference type="NCBI Taxonomy" id="1105319"/>
    <lineage>
        <taxon>Eukaryota</taxon>
        <taxon>Fungi</taxon>
        <taxon>Dikarya</taxon>
        <taxon>Ascomycota</taxon>
        <taxon>Pezizomycotina</taxon>
        <taxon>Sordariomycetes</taxon>
        <taxon>Hypocreomycetidae</taxon>
        <taxon>Hypocreales</taxon>
        <taxon>Clavicipitaceae</taxon>
        <taxon>Conoideocrella</taxon>
    </lineage>
</organism>
<feature type="domain" description="DUF1254" evidence="3">
    <location>
        <begin position="61"/>
        <end position="194"/>
    </location>
</feature>
<dbReference type="InterPro" id="IPR010679">
    <property type="entry name" value="DUF1254"/>
</dbReference>